<evidence type="ECO:0000313" key="2">
    <source>
        <dbReference type="Proteomes" id="UP000824019"/>
    </source>
</evidence>
<dbReference type="NCBIfam" id="TIGR02590">
    <property type="entry name" value="cas_Csh2"/>
    <property type="match status" value="1"/>
</dbReference>
<reference evidence="1" key="1">
    <citation type="submission" date="2021-02" db="EMBL/GenBank/DDBJ databases">
        <title>Infant gut strain persistence is associated with maternal origin, phylogeny, and functional potential including surface adhesion and iron acquisition.</title>
        <authorList>
            <person name="Lou Y.C."/>
        </authorList>
    </citation>
    <scope>NUCLEOTIDE SEQUENCE</scope>
    <source>
        <strain evidence="1">L3_101_000G1_dasL3_101_000G1_concoct_7_sub</strain>
    </source>
</reference>
<comment type="caution">
    <text evidence="1">The sequence shown here is derived from an EMBL/GenBank/DDBJ whole genome shotgun (WGS) entry which is preliminary data.</text>
</comment>
<dbReference type="Proteomes" id="UP000824019">
    <property type="component" value="Unassembled WGS sequence"/>
</dbReference>
<sequence>RIKRTIRDEIMKKDEASIFIKEYRIEDALLDAKTAIRQSINIKQNKSELQKEILSKFIDIRAFGGVLPISDKDEMKQDKEIKTAGVQFTGPVQFRLSKSLNKVEVEHVKGTGAFASDYDPNDPKKQKDQATFREEEFIKYAIFATYGIIDNYNAAKTGFNEADEAKILKALWHGTKNLTTRSKIGQTPRFMLIITYKDDTFAGDLNNNISLKSEKEDRVIRSINEYTIDFTNLKNKLARYAANIEKIEYMSDYDFETINKENFDSSWKKIEA</sequence>
<dbReference type="GO" id="GO:0043571">
    <property type="term" value="P:maintenance of CRISPR repeat elements"/>
    <property type="evidence" value="ECO:0007669"/>
    <property type="project" value="InterPro"/>
</dbReference>
<dbReference type="AlphaFoldDB" id="A0A9E1B7T1"/>
<organism evidence="1 2">
    <name type="scientific">Campylobacter concisus</name>
    <dbReference type="NCBI Taxonomy" id="199"/>
    <lineage>
        <taxon>Bacteria</taxon>
        <taxon>Pseudomonadati</taxon>
        <taxon>Campylobacterota</taxon>
        <taxon>Epsilonproteobacteria</taxon>
        <taxon>Campylobacterales</taxon>
        <taxon>Campylobacteraceae</taxon>
        <taxon>Campylobacter</taxon>
    </lineage>
</organism>
<evidence type="ECO:0000313" key="1">
    <source>
        <dbReference type="EMBL" id="MBS5829321.1"/>
    </source>
</evidence>
<dbReference type="InterPro" id="IPR013419">
    <property type="entry name" value="CRISPR-assoc_prot_Cas7/Csh2"/>
</dbReference>
<protein>
    <submittedName>
        <fullName evidence="1">Type I-B CRISPR-associated protein Cas7/Csh2</fullName>
    </submittedName>
</protein>
<dbReference type="EMBL" id="JAHAKR010000008">
    <property type="protein sequence ID" value="MBS5829321.1"/>
    <property type="molecule type" value="Genomic_DNA"/>
</dbReference>
<proteinExistence type="predicted"/>
<dbReference type="InterPro" id="IPR006482">
    <property type="entry name" value="Cas7_Csh2/Csh2"/>
</dbReference>
<feature type="non-terminal residue" evidence="1">
    <location>
        <position position="1"/>
    </location>
</feature>
<gene>
    <name evidence="1" type="primary">cas7b</name>
    <name evidence="1" type="ORF">KIC69_00625</name>
</gene>
<dbReference type="Pfam" id="PF05107">
    <property type="entry name" value="Cas_Cas7"/>
    <property type="match status" value="1"/>
</dbReference>
<accession>A0A9E1B7T1</accession>
<dbReference type="NCBIfam" id="TIGR01595">
    <property type="entry name" value="cas_CT1132"/>
    <property type="match status" value="1"/>
</dbReference>
<name>A0A9E1B7T1_9BACT</name>